<gene>
    <name evidence="1" type="ORF">PP4_38280</name>
</gene>
<dbReference type="EMBL" id="AP013070">
    <property type="protein sequence ID" value="BAN55681.1"/>
    <property type="molecule type" value="Genomic_DNA"/>
</dbReference>
<dbReference type="RefSeq" id="WP_016500853.1">
    <property type="nucleotide sequence ID" value="NC_021505.1"/>
</dbReference>
<protein>
    <recommendedName>
        <fullName evidence="3">RHS repeat-associated core domain-containing protein</fullName>
    </recommendedName>
</protein>
<sequence>MNRSPKRSLFFYQDDKLLTRLQGDEPCSLFRMGDITLAERNVKGTASTLLTSDIKGSTFGTAQASANHSHAYTPYGFCTELYSLLGFNGEYFDRVLGDYVPHSYRIYNSRLMRFHSTDDLSPFLKGGLNPYTFCSGDPINYSDPTGHAPISNSHIQSVTYIQTSKTKISFQGPEDARFHVTTKKIANHAVFDVFTDKNRTTTVPVLENQYREYTKNQRFITNFHELKKTPEGRTIIRNQYLQHAAKSLDDEGRPTRDFYTFSPKPLVQDAQNTNAYIVSTAERLLKKALDPKDETADIRSFTSGSGNSRRHSI</sequence>
<evidence type="ECO:0008006" key="3">
    <source>
        <dbReference type="Google" id="ProtNLM"/>
    </source>
</evidence>
<evidence type="ECO:0000313" key="2">
    <source>
        <dbReference type="Proteomes" id="UP000016702"/>
    </source>
</evidence>
<dbReference type="NCBIfam" id="TIGR03696">
    <property type="entry name" value="Rhs_assc_core"/>
    <property type="match status" value="1"/>
</dbReference>
<proteinExistence type="predicted"/>
<dbReference type="Gene3D" id="2.180.10.10">
    <property type="entry name" value="RHS repeat-associated core"/>
    <property type="match status" value="1"/>
</dbReference>
<reference evidence="1 2" key="1">
    <citation type="journal article" date="2014" name="Genome Announc.">
        <title>The Complete Genome Sequence of Pseudomonas putida NBRC 14164T Confirms High Intraspecies Variation.</title>
        <authorList>
            <person name="Ohji S."/>
            <person name="Yamazoe A."/>
            <person name="Hosoyama A."/>
            <person name="Tsuchikane K."/>
            <person name="Ezaki T."/>
            <person name="Fujita N."/>
        </authorList>
    </citation>
    <scope>NUCLEOTIDE SEQUENCE [LARGE SCALE GENOMIC DNA]</scope>
    <source>
        <strain evidence="1 2">NBRC 14164</strain>
    </source>
</reference>
<dbReference type="Proteomes" id="UP000016702">
    <property type="component" value="Chromosome"/>
</dbReference>
<dbReference type="InterPro" id="IPR022385">
    <property type="entry name" value="Rhs_assc_core"/>
</dbReference>
<evidence type="ECO:0000313" key="1">
    <source>
        <dbReference type="EMBL" id="BAN55681.1"/>
    </source>
</evidence>
<dbReference type="GeneID" id="45526989"/>
<dbReference type="SUPFAM" id="SSF56399">
    <property type="entry name" value="ADP-ribosylation"/>
    <property type="match status" value="1"/>
</dbReference>
<accession>A0ABM7EIM6</accession>
<organism evidence="1 2">
    <name type="scientific">Pseudomonas putida NBRC 14164</name>
    <dbReference type="NCBI Taxonomy" id="1211579"/>
    <lineage>
        <taxon>Bacteria</taxon>
        <taxon>Pseudomonadati</taxon>
        <taxon>Pseudomonadota</taxon>
        <taxon>Gammaproteobacteria</taxon>
        <taxon>Pseudomonadales</taxon>
        <taxon>Pseudomonadaceae</taxon>
        <taxon>Pseudomonas</taxon>
    </lineage>
</organism>
<keyword evidence="2" id="KW-1185">Reference proteome</keyword>
<name>A0ABM7EIM6_PSEPU</name>